<feature type="compositionally biased region" description="Low complexity" evidence="1">
    <location>
        <begin position="158"/>
        <end position="174"/>
    </location>
</feature>
<dbReference type="InterPro" id="IPR051077">
    <property type="entry name" value="Ca-dependent_lectin"/>
</dbReference>
<feature type="signal peptide" evidence="2">
    <location>
        <begin position="1"/>
        <end position="21"/>
    </location>
</feature>
<comment type="caution">
    <text evidence="3">The sequence shown here is derived from an EMBL/GenBank/DDBJ whole genome shotgun (WGS) entry which is preliminary data.</text>
</comment>
<feature type="chain" id="PRO_5013936753" evidence="2">
    <location>
        <begin position="22"/>
        <end position="355"/>
    </location>
</feature>
<organism evidence="3 4">
    <name type="scientific">Stichopus japonicus</name>
    <name type="common">Sea cucumber</name>
    <dbReference type="NCBI Taxonomy" id="307972"/>
    <lineage>
        <taxon>Eukaryota</taxon>
        <taxon>Metazoa</taxon>
        <taxon>Echinodermata</taxon>
        <taxon>Eleutherozoa</taxon>
        <taxon>Echinozoa</taxon>
        <taxon>Holothuroidea</taxon>
        <taxon>Aspidochirotacea</taxon>
        <taxon>Aspidochirotida</taxon>
        <taxon>Stichopodidae</taxon>
        <taxon>Apostichopus</taxon>
    </lineage>
</organism>
<gene>
    <name evidence="3" type="ORF">BSL78_09548</name>
</gene>
<evidence type="ECO:0000256" key="1">
    <source>
        <dbReference type="SAM" id="MobiDB-lite"/>
    </source>
</evidence>
<dbReference type="OrthoDB" id="6127486at2759"/>
<proteinExistence type="predicted"/>
<dbReference type="AlphaFoldDB" id="A0A2G8KZV3"/>
<feature type="region of interest" description="Disordered" evidence="1">
    <location>
        <begin position="138"/>
        <end position="199"/>
    </location>
</feature>
<keyword evidence="2" id="KW-0732">Signal</keyword>
<name>A0A2G8KZV3_STIJA</name>
<reference evidence="3 4" key="1">
    <citation type="journal article" date="2017" name="PLoS Biol.">
        <title>The sea cucumber genome provides insights into morphological evolution and visceral regeneration.</title>
        <authorList>
            <person name="Zhang X."/>
            <person name="Sun L."/>
            <person name="Yuan J."/>
            <person name="Sun Y."/>
            <person name="Gao Y."/>
            <person name="Zhang L."/>
            <person name="Li S."/>
            <person name="Dai H."/>
            <person name="Hamel J.F."/>
            <person name="Liu C."/>
            <person name="Yu Y."/>
            <person name="Liu S."/>
            <person name="Lin W."/>
            <person name="Guo K."/>
            <person name="Jin S."/>
            <person name="Xu P."/>
            <person name="Storey K.B."/>
            <person name="Huan P."/>
            <person name="Zhang T."/>
            <person name="Zhou Y."/>
            <person name="Zhang J."/>
            <person name="Lin C."/>
            <person name="Li X."/>
            <person name="Xing L."/>
            <person name="Huo D."/>
            <person name="Sun M."/>
            <person name="Wang L."/>
            <person name="Mercier A."/>
            <person name="Li F."/>
            <person name="Yang H."/>
            <person name="Xiang J."/>
        </authorList>
    </citation>
    <scope>NUCLEOTIDE SEQUENCE [LARGE SCALE GENOMIC DNA]</scope>
    <source>
        <strain evidence="3">Shaxun</strain>
        <tissue evidence="3">Muscle</tissue>
    </source>
</reference>
<dbReference type="Proteomes" id="UP000230750">
    <property type="component" value="Unassembled WGS sequence"/>
</dbReference>
<protein>
    <submittedName>
        <fullName evidence="3">Uncharacterized protein</fullName>
    </submittedName>
</protein>
<evidence type="ECO:0000313" key="4">
    <source>
        <dbReference type="Proteomes" id="UP000230750"/>
    </source>
</evidence>
<dbReference type="PANTHER" id="PTHR24024:SF18">
    <property type="entry name" value="SHORT-CHAIN COLLAGEN C4-LIKE"/>
    <property type="match status" value="1"/>
</dbReference>
<keyword evidence="4" id="KW-1185">Reference proteome</keyword>
<dbReference type="EMBL" id="MRZV01000282">
    <property type="protein sequence ID" value="PIK53527.1"/>
    <property type="molecule type" value="Genomic_DNA"/>
</dbReference>
<dbReference type="GO" id="GO:0005615">
    <property type="term" value="C:extracellular space"/>
    <property type="evidence" value="ECO:0007669"/>
    <property type="project" value="TreeGrafter"/>
</dbReference>
<dbReference type="STRING" id="307972.A0A2G8KZV3"/>
<dbReference type="Pfam" id="PF01391">
    <property type="entry name" value="Collagen"/>
    <property type="match status" value="1"/>
</dbReference>
<feature type="region of interest" description="Disordered" evidence="1">
    <location>
        <begin position="93"/>
        <end position="117"/>
    </location>
</feature>
<evidence type="ECO:0000313" key="3">
    <source>
        <dbReference type="EMBL" id="PIK53527.1"/>
    </source>
</evidence>
<accession>A0A2G8KZV3</accession>
<sequence length="355" mass="38962">MAKLRFFVLCGLIWMTVCVDQESLPNETVDIEQWGTSKAEDLHLRKIIETNQVKIDRLASENRKMIEMLNALRDELHRKGDANDVTEASYRLNEDQFSDRSRREANYFPTEKREKNHISSNTGYNECYLCPAGPIGSAGPPGSPGKPGRDGLAGTIGTPGMAGAMGSPGAPGLPGRDGRDGTLGSCSDTQSVTTPTPNTTTPVPGVIFVRWGKTTCPSTSQFVYSGLSAGSYFMNKGGSVEILCLPSTPQYSFTVSGNQEARSPINMVEYSTGSFQPFQHVHNHEMPCSVCMAPRRMSKLVIPARNTCPSSEWTLEYSGYLQSARKTWFRTATICLDQSRIQSLEPRVTGMGRCY</sequence>
<dbReference type="InterPro" id="IPR008160">
    <property type="entry name" value="Collagen"/>
</dbReference>
<evidence type="ECO:0000256" key="2">
    <source>
        <dbReference type="SAM" id="SignalP"/>
    </source>
</evidence>
<dbReference type="PANTHER" id="PTHR24024">
    <property type="entry name" value="PULMONARY SURFACTANT-ASSOCIATED PROTEIN A"/>
    <property type="match status" value="1"/>
</dbReference>